<protein>
    <submittedName>
        <fullName evidence="5">Glycoside hydrolase family 127 protein</fullName>
    </submittedName>
</protein>
<dbReference type="PANTHER" id="PTHR31151">
    <property type="entry name" value="PROLINE-TRNA LIGASE (DUF1680)"/>
    <property type="match status" value="1"/>
</dbReference>
<dbReference type="EMBL" id="JANCNS010000001">
    <property type="protein sequence ID" value="MCP9199121.1"/>
    <property type="molecule type" value="Genomic_DNA"/>
</dbReference>
<dbReference type="Pfam" id="PF16375">
    <property type="entry name" value="DUF4986"/>
    <property type="match status" value="1"/>
</dbReference>
<reference evidence="5" key="1">
    <citation type="submission" date="2022-07" db="EMBL/GenBank/DDBJ databases">
        <title>Gramela sediminis sp. nov., isolated from deep-sea sediment of the Indian Ocean.</title>
        <authorList>
            <person name="Shi H."/>
        </authorList>
    </citation>
    <scope>NUCLEOTIDE SEQUENCE</scope>
    <source>
        <strain evidence="5">GC03-9</strain>
    </source>
</reference>
<evidence type="ECO:0000259" key="4">
    <source>
        <dbReference type="Pfam" id="PF20736"/>
    </source>
</evidence>
<keyword evidence="5" id="KW-0378">Hydrolase</keyword>
<sequence>MPKILIILSCLVLSGVSTFGQSAKVRTFHLKDVRLTDSPFRQAMLTDLDYILDLDPDRLLSPYLQAAGLQPKAENYPNWESMGLDGHIGGHYLTALAQMYASTGSEEAFQRLTYMLDELEKAQQANGNGYLGGVPDGKEIWKEIENGNIQAHNFGLNDRWVPLYNIHKVYAGLRDAYQVAGIEKARKMLVDFTDWMIGLTEDLSDEQIQELLISEHGGLNETFADVASITGEEKYLELAYRFSHKKLLNPLQSNKDILTGMHANTQIPKVIGFESIAQLDQNSEYHKAAEFFWDNVVNERSVAIGGNSVREHFNPVNDFSSMMNSEQGPETCNTYNMLRLSEKLFEVDPNEKYIDFYERALYNHILSTQHPETGGFVYFTPMRPGHYRVYSQPETSMWCCVGSGIENHGKYNKFIYAHSEDSLIVNLFIPSVLDWEERGLKVIQESDLEAEESTRLKFETASSQNLNLLLRYPSWVKEGELEIRVNGKAMEVTSEPGSYVSVDRTWENGDEVVMKLPMHLKAEKLPDNSNYQALTYGPYVLGAKTSDEDLEGLYADSGRNAHIAHGKKLPFSEMPVFLSDQPERLTDNIKKEASSELKFSASSIMYPSSYESIEFVPFYQIHDSRYVIYLPVETPESLAEIEKQRKQQELEIEKLEANTIDKVTPGEQQPEAEHLIEFKNSDTGIHNDRHWRDAEGYFSYVLRDDKNEAGKIRLTYHGNDKNRNFRILIDDILITEEQLEGEEGDRFFSKEYSIPDEVLANNKAERRIRFEAVEGSRTPGIYEIRLLKKED</sequence>
<name>A0A9X2I1C0_9FLAO</name>
<dbReference type="GO" id="GO:0016787">
    <property type="term" value="F:hydrolase activity"/>
    <property type="evidence" value="ECO:0007669"/>
    <property type="project" value="UniProtKB-KW"/>
</dbReference>
<comment type="caution">
    <text evidence="5">The sequence shown here is derived from an EMBL/GenBank/DDBJ whole genome shotgun (WGS) entry which is preliminary data.</text>
</comment>
<keyword evidence="6" id="KW-1185">Reference proteome</keyword>
<dbReference type="InterPro" id="IPR049046">
    <property type="entry name" value="Beta-AFase-like_GH127_middle"/>
</dbReference>
<dbReference type="SUPFAM" id="SSF48208">
    <property type="entry name" value="Six-hairpin glycosidases"/>
    <property type="match status" value="1"/>
</dbReference>
<dbReference type="AlphaFoldDB" id="A0A9X2I1C0"/>
<dbReference type="Pfam" id="PF20620">
    <property type="entry name" value="DUF6805"/>
    <property type="match status" value="1"/>
</dbReference>
<dbReference type="Pfam" id="PF07944">
    <property type="entry name" value="Beta-AFase-like_GH127_cat"/>
    <property type="match status" value="1"/>
</dbReference>
<evidence type="ECO:0000313" key="6">
    <source>
        <dbReference type="Proteomes" id="UP001155280"/>
    </source>
</evidence>
<organism evidence="5 6">
    <name type="scientific">Christiangramia oceanisediminis</name>
    <dbReference type="NCBI Taxonomy" id="2920386"/>
    <lineage>
        <taxon>Bacteria</taxon>
        <taxon>Pseudomonadati</taxon>
        <taxon>Bacteroidota</taxon>
        <taxon>Flavobacteriia</taxon>
        <taxon>Flavobacteriales</taxon>
        <taxon>Flavobacteriaceae</taxon>
        <taxon>Christiangramia</taxon>
    </lineage>
</organism>
<dbReference type="InterPro" id="IPR032275">
    <property type="entry name" value="DUF4986"/>
</dbReference>
<evidence type="ECO:0000259" key="3">
    <source>
        <dbReference type="Pfam" id="PF20620"/>
    </source>
</evidence>
<feature type="domain" description="Non-reducing end beta-L-arabinofuranosidase-like GH127 catalytic" evidence="1">
    <location>
        <begin position="32"/>
        <end position="412"/>
    </location>
</feature>
<evidence type="ECO:0000259" key="2">
    <source>
        <dbReference type="Pfam" id="PF16375"/>
    </source>
</evidence>
<evidence type="ECO:0000259" key="1">
    <source>
        <dbReference type="Pfam" id="PF07944"/>
    </source>
</evidence>
<feature type="domain" description="Glycoside hydrolase GH146 substrate-binding" evidence="3">
    <location>
        <begin position="654"/>
        <end position="787"/>
    </location>
</feature>
<feature type="domain" description="Non-reducing end beta-L-arabinofuranosidase-like GH127 middle" evidence="4">
    <location>
        <begin position="423"/>
        <end position="518"/>
    </location>
</feature>
<dbReference type="RefSeq" id="WP_241549432.1">
    <property type="nucleotide sequence ID" value="NZ_JANCNS010000001.1"/>
</dbReference>
<dbReference type="InterPro" id="IPR046544">
    <property type="entry name" value="GH146_SB_dom"/>
</dbReference>
<dbReference type="Pfam" id="PF20736">
    <property type="entry name" value="Glyco_hydro127M"/>
    <property type="match status" value="1"/>
</dbReference>
<dbReference type="Proteomes" id="UP001155280">
    <property type="component" value="Unassembled WGS sequence"/>
</dbReference>
<dbReference type="GO" id="GO:0005975">
    <property type="term" value="P:carbohydrate metabolic process"/>
    <property type="evidence" value="ECO:0007669"/>
    <property type="project" value="InterPro"/>
</dbReference>
<evidence type="ECO:0000313" key="5">
    <source>
        <dbReference type="EMBL" id="MCP9199121.1"/>
    </source>
</evidence>
<gene>
    <name evidence="5" type="ORF">MKO06_04320</name>
</gene>
<feature type="domain" description="DUF4986" evidence="2">
    <location>
        <begin position="548"/>
        <end position="629"/>
    </location>
</feature>
<accession>A0A9X2I1C0</accession>
<dbReference type="PANTHER" id="PTHR31151:SF0">
    <property type="entry name" value="PROLINE-TRNA LIGASE (DUF1680)"/>
    <property type="match status" value="1"/>
</dbReference>
<dbReference type="InterPro" id="IPR008928">
    <property type="entry name" value="6-hairpin_glycosidase_sf"/>
</dbReference>
<dbReference type="InterPro" id="IPR012878">
    <property type="entry name" value="Beta-AFase-like_GH127_cat"/>
</dbReference>
<proteinExistence type="predicted"/>